<sequence>MVCMGRGYWEERGDVTSRGKEKEWMGPQKSLLVRLIQLVLYLRPQLAGVGDSLGMMCAKRGKDA</sequence>
<dbReference type="AlphaFoldDB" id="A0A0V0GIG6"/>
<name>A0A0V0GIG6_SOLCH</name>
<reference evidence="1" key="1">
    <citation type="submission" date="2015-12" db="EMBL/GenBank/DDBJ databases">
        <title>Gene expression during late stages of embryo sac development: a critical building block for successful pollen-pistil interactions.</title>
        <authorList>
            <person name="Liu Y."/>
            <person name="Joly V."/>
            <person name="Sabar M."/>
            <person name="Matton D.P."/>
        </authorList>
    </citation>
    <scope>NUCLEOTIDE SEQUENCE</scope>
</reference>
<evidence type="ECO:0000313" key="1">
    <source>
        <dbReference type="EMBL" id="JAP08021.1"/>
    </source>
</evidence>
<organism evidence="1">
    <name type="scientific">Solanum chacoense</name>
    <name type="common">Chaco potato</name>
    <dbReference type="NCBI Taxonomy" id="4108"/>
    <lineage>
        <taxon>Eukaryota</taxon>
        <taxon>Viridiplantae</taxon>
        <taxon>Streptophyta</taxon>
        <taxon>Embryophyta</taxon>
        <taxon>Tracheophyta</taxon>
        <taxon>Spermatophyta</taxon>
        <taxon>Magnoliopsida</taxon>
        <taxon>eudicotyledons</taxon>
        <taxon>Gunneridae</taxon>
        <taxon>Pentapetalae</taxon>
        <taxon>asterids</taxon>
        <taxon>lamiids</taxon>
        <taxon>Solanales</taxon>
        <taxon>Solanaceae</taxon>
        <taxon>Solanoideae</taxon>
        <taxon>Solaneae</taxon>
        <taxon>Solanum</taxon>
    </lineage>
</organism>
<accession>A0A0V0GIG6</accession>
<protein>
    <submittedName>
        <fullName evidence="1">Putative ovule protein</fullName>
    </submittedName>
</protein>
<dbReference type="EMBL" id="GEDG01037627">
    <property type="protein sequence ID" value="JAP08021.1"/>
    <property type="molecule type" value="Transcribed_RNA"/>
</dbReference>
<proteinExistence type="predicted"/>